<evidence type="ECO:0000256" key="1">
    <source>
        <dbReference type="SAM" id="Coils"/>
    </source>
</evidence>
<keyword evidence="1" id="KW-0175">Coiled coil</keyword>
<dbReference type="EMBL" id="CP098251">
    <property type="protein sequence ID" value="WAV90380.1"/>
    <property type="molecule type" value="Genomic_DNA"/>
</dbReference>
<dbReference type="SUPFAM" id="SSF88874">
    <property type="entry name" value="Receptor-binding domain of short tail fibre protein gp12"/>
    <property type="match status" value="1"/>
</dbReference>
<sequence length="506" mass="53490">MAQPPAYNREKNFTLNSGRETDHAALNAELDKASNSINDIRTNLAILQADDGKLRPSVVTPDSISEELRVSLVEGVVMDAQAMLDESRKASETSKSSAEKAKESETKAAASEKAATASWEQAQAIAGEVQKRADDIVQTASDQAKEYARSAQTSAQEARCVYGKIEKRADDIVEEAAREAEKQAQASAGSAASADRSAEEAALHAAIAGQRGIPVGTVVMFTAAEPPAGYLKCDGAAVGRETCPELFAAIGTTYGEGDGSTTFNLPDSGYKKIDFDTGTTELTAPDNGYIFVKASASLGGFYLRNLTKGYLSESLAERDWGLGAFIPCFKGDQIEISSWQSTINSVFFATSPSAPFCESSNGCLCIKAFDAAVDSGLIDITELANEVAGKADTNLSNLSATGKAKAAHLAMPSGNYVGLSIPVTNTDVTAPADGYFYSVIFATAASNGYMNFINRSTGFGVMSNVPASSAEKHFMPVRKGDVVRVEYNNLSEETTFGFFYAEGSQP</sequence>
<feature type="region of interest" description="Disordered" evidence="2">
    <location>
        <begin position="84"/>
        <end position="116"/>
    </location>
</feature>
<evidence type="ECO:0000259" key="3">
    <source>
        <dbReference type="Pfam" id="PF07484"/>
    </source>
</evidence>
<dbReference type="RefSeq" id="WP_269315475.1">
    <property type="nucleotide sequence ID" value="NZ_CP098251.1"/>
</dbReference>
<organism evidence="4">
    <name type="scientific">Oxalobacter aliiformigenes</name>
    <dbReference type="NCBI Taxonomy" id="2946593"/>
    <lineage>
        <taxon>Bacteria</taxon>
        <taxon>Pseudomonadati</taxon>
        <taxon>Pseudomonadota</taxon>
        <taxon>Betaproteobacteria</taxon>
        <taxon>Burkholderiales</taxon>
        <taxon>Oxalobacteraceae</taxon>
        <taxon>Oxalobacter</taxon>
    </lineage>
</organism>
<reference evidence="4" key="1">
    <citation type="journal article" date="2022" name="Front. Microbiol.">
        <title>New perspectives on an old grouping: The genomic and phenotypic variability of Oxalobacter formigenes and the implications for calcium oxalate stone prevention.</title>
        <authorList>
            <person name="Chmiel J.A."/>
            <person name="Carr C."/>
            <person name="Stuivenberg G.A."/>
            <person name="Venema R."/>
            <person name="Chanyi R.M."/>
            <person name="Al K.F."/>
            <person name="Giguere D."/>
            <person name="Say H."/>
            <person name="Akouris P.P."/>
            <person name="Dominguez Romero S.A."/>
            <person name="Kwong A."/>
            <person name="Tai V."/>
            <person name="Koval S.F."/>
            <person name="Razvi H."/>
            <person name="Bjazevic J."/>
            <person name="Burton J.P."/>
        </authorList>
    </citation>
    <scope>NUCLEOTIDE SEQUENCE</scope>
    <source>
        <strain evidence="4">OxK</strain>
    </source>
</reference>
<gene>
    <name evidence="4" type="ORF">NB646_05765</name>
</gene>
<feature type="compositionally biased region" description="Low complexity" evidence="2">
    <location>
        <begin position="107"/>
        <end position="116"/>
    </location>
</feature>
<accession>A0A9E9LA88</accession>
<feature type="compositionally biased region" description="Basic and acidic residues" evidence="2">
    <location>
        <begin position="85"/>
        <end position="106"/>
    </location>
</feature>
<feature type="domain" description="Phage tail collar" evidence="3">
    <location>
        <begin position="216"/>
        <end position="267"/>
    </location>
</feature>
<proteinExistence type="predicted"/>
<dbReference type="Pfam" id="PF07484">
    <property type="entry name" value="Collar"/>
    <property type="match status" value="1"/>
</dbReference>
<evidence type="ECO:0000313" key="4">
    <source>
        <dbReference type="EMBL" id="WAV90380.1"/>
    </source>
</evidence>
<dbReference type="Proteomes" id="UP001164819">
    <property type="component" value="Chromosome"/>
</dbReference>
<dbReference type="InterPro" id="IPR037053">
    <property type="entry name" value="Phage_tail_collar_dom_sf"/>
</dbReference>
<protein>
    <submittedName>
        <fullName evidence="4">Tail fiber protein</fullName>
    </submittedName>
</protein>
<dbReference type="Gene3D" id="3.90.1340.10">
    <property type="entry name" value="Phage tail collar domain"/>
    <property type="match status" value="1"/>
</dbReference>
<name>A0A9E9LA88_9BURK</name>
<feature type="coiled-coil region" evidence="1">
    <location>
        <begin position="23"/>
        <end position="50"/>
    </location>
</feature>
<dbReference type="AlphaFoldDB" id="A0A9E9LA88"/>
<evidence type="ECO:0000256" key="2">
    <source>
        <dbReference type="SAM" id="MobiDB-lite"/>
    </source>
</evidence>
<dbReference type="InterPro" id="IPR011083">
    <property type="entry name" value="Phage_tail_collar_dom"/>
</dbReference>